<name>A0AA88LDZ3_ARTSF</name>
<dbReference type="AlphaFoldDB" id="A0AA88LDZ3"/>
<proteinExistence type="predicted"/>
<comment type="caution">
    <text evidence="1">The sequence shown here is derived from an EMBL/GenBank/DDBJ whole genome shotgun (WGS) entry which is preliminary data.</text>
</comment>
<dbReference type="EMBL" id="JAVRJZ010000001">
    <property type="protein sequence ID" value="KAK2727993.1"/>
    <property type="molecule type" value="Genomic_DNA"/>
</dbReference>
<organism evidence="1 2">
    <name type="scientific">Artemia franciscana</name>
    <name type="common">Brine shrimp</name>
    <name type="synonym">Artemia sanfranciscana</name>
    <dbReference type="NCBI Taxonomy" id="6661"/>
    <lineage>
        <taxon>Eukaryota</taxon>
        <taxon>Metazoa</taxon>
        <taxon>Ecdysozoa</taxon>
        <taxon>Arthropoda</taxon>
        <taxon>Crustacea</taxon>
        <taxon>Branchiopoda</taxon>
        <taxon>Anostraca</taxon>
        <taxon>Artemiidae</taxon>
        <taxon>Artemia</taxon>
    </lineage>
</organism>
<sequence>MMILKGVFPVKKKLALLQLDVQVIISDVRALPSGRARSCGRVAVPARAELQLRLVSS</sequence>
<keyword evidence="2" id="KW-1185">Reference proteome</keyword>
<gene>
    <name evidence="1" type="ORF">QYM36_008462</name>
</gene>
<protein>
    <submittedName>
        <fullName evidence="1">Uncharacterized protein</fullName>
    </submittedName>
</protein>
<evidence type="ECO:0000313" key="1">
    <source>
        <dbReference type="EMBL" id="KAK2727993.1"/>
    </source>
</evidence>
<dbReference type="Proteomes" id="UP001187531">
    <property type="component" value="Unassembled WGS sequence"/>
</dbReference>
<accession>A0AA88LDZ3</accession>
<evidence type="ECO:0000313" key="2">
    <source>
        <dbReference type="Proteomes" id="UP001187531"/>
    </source>
</evidence>
<feature type="non-terminal residue" evidence="1">
    <location>
        <position position="1"/>
    </location>
</feature>
<reference evidence="1" key="1">
    <citation type="submission" date="2023-07" db="EMBL/GenBank/DDBJ databases">
        <title>Chromosome-level genome assembly of Artemia franciscana.</title>
        <authorList>
            <person name="Jo E."/>
        </authorList>
    </citation>
    <scope>NUCLEOTIDE SEQUENCE</scope>
    <source>
        <tissue evidence="1">Whole body</tissue>
    </source>
</reference>